<gene>
    <name evidence="2" type="ORF">FCN80_19115</name>
</gene>
<proteinExistence type="predicted"/>
<protein>
    <submittedName>
        <fullName evidence="2">Uncharacterized protein</fullName>
    </submittedName>
</protein>
<sequence>MNENNPAITVQSSILFLESQFCLSKIIFIGLIVRNTRRYKISAFWLATATPERASAHPHVKSFAARTTVSYNFLYALFLIKPGLWSDYFKFLAKFTQEYI</sequence>
<dbReference type="RefSeq" id="WP_136991806.1">
    <property type="nucleotide sequence ID" value="NZ_SZPQ01000033.1"/>
</dbReference>
<accession>A0ABY2SHX7</accession>
<keyword evidence="1" id="KW-1133">Transmembrane helix</keyword>
<evidence type="ECO:0000256" key="1">
    <source>
        <dbReference type="SAM" id="Phobius"/>
    </source>
</evidence>
<comment type="caution">
    <text evidence="2">The sequence shown here is derived from an EMBL/GenBank/DDBJ whole genome shotgun (WGS) entry which is preliminary data.</text>
</comment>
<dbReference type="EMBL" id="SZPQ01000033">
    <property type="protein sequence ID" value="TKI04074.1"/>
    <property type="molecule type" value="Genomic_DNA"/>
</dbReference>
<dbReference type="Proteomes" id="UP000305202">
    <property type="component" value="Unassembled WGS sequence"/>
</dbReference>
<organism evidence="2 3">
    <name type="scientific">Martelella alba</name>
    <dbReference type="NCBI Taxonomy" id="2590451"/>
    <lineage>
        <taxon>Bacteria</taxon>
        <taxon>Pseudomonadati</taxon>
        <taxon>Pseudomonadota</taxon>
        <taxon>Alphaproteobacteria</taxon>
        <taxon>Hyphomicrobiales</taxon>
        <taxon>Aurantimonadaceae</taxon>
        <taxon>Martelella</taxon>
    </lineage>
</organism>
<reference evidence="2 3" key="1">
    <citation type="submission" date="2019-04" db="EMBL/GenBank/DDBJ databases">
        <authorList>
            <person name="Li M."/>
            <person name="Gao C."/>
        </authorList>
    </citation>
    <scope>NUCLEOTIDE SEQUENCE [LARGE SCALE GENOMIC DNA]</scope>
    <source>
        <strain evidence="2 3">BGMRC 2031</strain>
    </source>
</reference>
<name>A0ABY2SHX7_9HYPH</name>
<keyword evidence="3" id="KW-1185">Reference proteome</keyword>
<evidence type="ECO:0000313" key="3">
    <source>
        <dbReference type="Proteomes" id="UP000305202"/>
    </source>
</evidence>
<feature type="transmembrane region" description="Helical" evidence="1">
    <location>
        <begin position="12"/>
        <end position="33"/>
    </location>
</feature>
<keyword evidence="1" id="KW-0812">Transmembrane</keyword>
<keyword evidence="1" id="KW-0472">Membrane</keyword>
<evidence type="ECO:0000313" key="2">
    <source>
        <dbReference type="EMBL" id="TKI04074.1"/>
    </source>
</evidence>